<evidence type="ECO:0000256" key="3">
    <source>
        <dbReference type="ARBA" id="ARBA00022989"/>
    </source>
</evidence>
<evidence type="ECO:0000256" key="2">
    <source>
        <dbReference type="ARBA" id="ARBA00022692"/>
    </source>
</evidence>
<dbReference type="InterPro" id="IPR002810">
    <property type="entry name" value="NfeD-like_C"/>
</dbReference>
<dbReference type="PANTHER" id="PTHR33507:SF3">
    <property type="entry name" value="INNER MEMBRANE PROTEIN YBBJ"/>
    <property type="match status" value="1"/>
</dbReference>
<dbReference type="Proteomes" id="UP000295765">
    <property type="component" value="Unassembled WGS sequence"/>
</dbReference>
<dbReference type="PANTHER" id="PTHR33507">
    <property type="entry name" value="INNER MEMBRANE PROTEIN YBBJ"/>
    <property type="match status" value="1"/>
</dbReference>
<evidence type="ECO:0000313" key="7">
    <source>
        <dbReference type="EMBL" id="TCO81285.1"/>
    </source>
</evidence>
<name>A0A4R2L604_9GAMM</name>
<dbReference type="RefSeq" id="WP_132541976.1">
    <property type="nucleotide sequence ID" value="NZ_SLWY01000009.1"/>
</dbReference>
<evidence type="ECO:0000256" key="1">
    <source>
        <dbReference type="ARBA" id="ARBA00004141"/>
    </source>
</evidence>
<gene>
    <name evidence="7" type="ORF">EV699_109127</name>
</gene>
<feature type="domain" description="NfeD-like C-terminal" evidence="6">
    <location>
        <begin position="93"/>
        <end position="147"/>
    </location>
</feature>
<evidence type="ECO:0000259" key="6">
    <source>
        <dbReference type="Pfam" id="PF01957"/>
    </source>
</evidence>
<dbReference type="AlphaFoldDB" id="A0A4R2L604"/>
<proteinExistence type="predicted"/>
<keyword evidence="4 5" id="KW-0472">Membrane</keyword>
<keyword evidence="8" id="KW-1185">Reference proteome</keyword>
<organism evidence="7 8">
    <name type="scientific">Plasticicumulans lactativorans</name>
    <dbReference type="NCBI Taxonomy" id="1133106"/>
    <lineage>
        <taxon>Bacteria</taxon>
        <taxon>Pseudomonadati</taxon>
        <taxon>Pseudomonadota</taxon>
        <taxon>Gammaproteobacteria</taxon>
        <taxon>Candidatus Competibacteraceae</taxon>
        <taxon>Plasticicumulans</taxon>
    </lineage>
</organism>
<keyword evidence="3 5" id="KW-1133">Transmembrane helix</keyword>
<dbReference type="InterPro" id="IPR012340">
    <property type="entry name" value="NA-bd_OB-fold"/>
</dbReference>
<accession>A0A4R2L604</accession>
<feature type="transmembrane region" description="Helical" evidence="5">
    <location>
        <begin position="32"/>
        <end position="52"/>
    </location>
</feature>
<feature type="transmembrane region" description="Helical" evidence="5">
    <location>
        <begin position="58"/>
        <end position="75"/>
    </location>
</feature>
<comment type="subcellular location">
    <subcellularLocation>
        <location evidence="1">Membrane</location>
        <topology evidence="1">Multi-pass membrane protein</topology>
    </subcellularLocation>
</comment>
<protein>
    <recommendedName>
        <fullName evidence="6">NfeD-like C-terminal domain-containing protein</fullName>
    </recommendedName>
</protein>
<reference evidence="7 8" key="1">
    <citation type="submission" date="2019-03" db="EMBL/GenBank/DDBJ databases">
        <title>Genomic Encyclopedia of Type Strains, Phase IV (KMG-IV): sequencing the most valuable type-strain genomes for metagenomic binning, comparative biology and taxonomic classification.</title>
        <authorList>
            <person name="Goeker M."/>
        </authorList>
    </citation>
    <scope>NUCLEOTIDE SEQUENCE [LARGE SCALE GENOMIC DNA]</scope>
    <source>
        <strain evidence="7 8">DSM 25287</strain>
    </source>
</reference>
<evidence type="ECO:0000313" key="8">
    <source>
        <dbReference type="Proteomes" id="UP000295765"/>
    </source>
</evidence>
<dbReference type="Pfam" id="PF01957">
    <property type="entry name" value="NfeD"/>
    <property type="match status" value="1"/>
</dbReference>
<dbReference type="Gene3D" id="2.40.50.140">
    <property type="entry name" value="Nucleic acid-binding proteins"/>
    <property type="match status" value="1"/>
</dbReference>
<evidence type="ECO:0000256" key="4">
    <source>
        <dbReference type="ARBA" id="ARBA00023136"/>
    </source>
</evidence>
<comment type="caution">
    <text evidence="7">The sequence shown here is derived from an EMBL/GenBank/DDBJ whole genome shotgun (WGS) entry which is preliminary data.</text>
</comment>
<dbReference type="EMBL" id="SLWY01000009">
    <property type="protein sequence ID" value="TCO81285.1"/>
    <property type="molecule type" value="Genomic_DNA"/>
</dbReference>
<feature type="transmembrane region" description="Helical" evidence="5">
    <location>
        <begin position="12"/>
        <end position="27"/>
    </location>
</feature>
<evidence type="ECO:0000256" key="5">
    <source>
        <dbReference type="SAM" id="Phobius"/>
    </source>
</evidence>
<sequence>MAEWLPSFDYWQWWLLGVGLMVVEVLAPGFYFLWLGVAALLVGVIAWIVPALGASGQWLLFAVLAVASVAGWYAWARRHPAQVEGGGPNRRTARYIGRVLTLETAIVNGEGRARVGDSVWKVRGPDAPAGSRVRVVAASGVILEVERAD</sequence>
<dbReference type="GO" id="GO:0005886">
    <property type="term" value="C:plasma membrane"/>
    <property type="evidence" value="ECO:0007669"/>
    <property type="project" value="TreeGrafter"/>
</dbReference>
<dbReference type="InterPro" id="IPR052165">
    <property type="entry name" value="Membrane_assoc_protease"/>
</dbReference>
<dbReference type="OrthoDB" id="9810336at2"/>
<keyword evidence="2 5" id="KW-0812">Transmembrane</keyword>